<sequence length="128" mass="14625">MKKAWFKTSELIGIAKLPGTRQGITARARRENWTSRPMEGVQGKGLEFALESLPLDVQQELTRRQMQETPFADYRVNPARVQLEKDPLGAWMAIYHQFQPQERDEVISLLLREGITGFMARLGITPGQ</sequence>
<dbReference type="InterPro" id="IPR003314">
    <property type="entry name" value="Mu-type_HTH"/>
</dbReference>
<evidence type="ECO:0000259" key="1">
    <source>
        <dbReference type="PROSITE" id="PS51702"/>
    </source>
</evidence>
<dbReference type="AlphaFoldDB" id="A0A845S9K2"/>
<evidence type="ECO:0000313" key="3">
    <source>
        <dbReference type="Proteomes" id="UP000461443"/>
    </source>
</evidence>
<dbReference type="InterPro" id="IPR036388">
    <property type="entry name" value="WH-like_DNA-bd_sf"/>
</dbReference>
<dbReference type="RefSeq" id="WP_162364087.1">
    <property type="nucleotide sequence ID" value="NZ_WUBS01000001.1"/>
</dbReference>
<dbReference type="SUPFAM" id="SSF46955">
    <property type="entry name" value="Putative DNA-binding domain"/>
    <property type="match status" value="1"/>
</dbReference>
<dbReference type="PROSITE" id="PS51702">
    <property type="entry name" value="HTH_MU"/>
    <property type="match status" value="1"/>
</dbReference>
<dbReference type="Gene3D" id="1.10.10.10">
    <property type="entry name" value="Winged helix-like DNA-binding domain superfamily/Winged helix DNA-binding domain"/>
    <property type="match status" value="1"/>
</dbReference>
<name>A0A845S9K2_9GAMM</name>
<keyword evidence="3" id="KW-1185">Reference proteome</keyword>
<dbReference type="GO" id="GO:0003677">
    <property type="term" value="F:DNA binding"/>
    <property type="evidence" value="ECO:0007669"/>
    <property type="project" value="UniProtKB-KW"/>
</dbReference>
<gene>
    <name evidence="2" type="ORF">GRH90_01315</name>
</gene>
<reference evidence="2 3" key="2">
    <citation type="submission" date="2020-02" db="EMBL/GenBank/DDBJ databases">
        <title>The new genus of Enterobacteriales.</title>
        <authorList>
            <person name="Kim I.S."/>
        </authorList>
    </citation>
    <scope>NUCLEOTIDE SEQUENCE [LARGE SCALE GENOMIC DNA]</scope>
    <source>
        <strain evidence="2 3">SAP-6</strain>
    </source>
</reference>
<dbReference type="Proteomes" id="UP000461443">
    <property type="component" value="Unassembled WGS sequence"/>
</dbReference>
<dbReference type="InterPro" id="IPR010749">
    <property type="entry name" value="YfeC-like"/>
</dbReference>
<dbReference type="Pfam" id="PF07037">
    <property type="entry name" value="YfeC-like"/>
    <property type="match status" value="1"/>
</dbReference>
<organism evidence="2 3">
    <name type="scientific">Acerihabitans arboris</name>
    <dbReference type="NCBI Taxonomy" id="2691583"/>
    <lineage>
        <taxon>Bacteria</taxon>
        <taxon>Pseudomonadati</taxon>
        <taxon>Pseudomonadota</taxon>
        <taxon>Gammaproteobacteria</taxon>
        <taxon>Enterobacterales</taxon>
        <taxon>Pectobacteriaceae</taxon>
        <taxon>Acerihabitans</taxon>
    </lineage>
</organism>
<dbReference type="InterPro" id="IPR009061">
    <property type="entry name" value="DNA-bd_dom_put_sf"/>
</dbReference>
<proteinExistence type="predicted"/>
<dbReference type="EMBL" id="WUBS01000001">
    <property type="protein sequence ID" value="NDL61410.1"/>
    <property type="molecule type" value="Genomic_DNA"/>
</dbReference>
<accession>A0A845S9K2</accession>
<evidence type="ECO:0000313" key="2">
    <source>
        <dbReference type="EMBL" id="NDL61410.1"/>
    </source>
</evidence>
<comment type="caution">
    <text evidence="2">The sequence shown here is derived from an EMBL/GenBank/DDBJ whole genome shotgun (WGS) entry which is preliminary data.</text>
</comment>
<reference evidence="2 3" key="1">
    <citation type="submission" date="2019-12" db="EMBL/GenBank/DDBJ databases">
        <authorList>
            <person name="Lee S.D."/>
        </authorList>
    </citation>
    <scope>NUCLEOTIDE SEQUENCE [LARGE SCALE GENOMIC DNA]</scope>
    <source>
        <strain evidence="2 3">SAP-6</strain>
    </source>
</reference>
<keyword evidence="2" id="KW-0238">DNA-binding</keyword>
<feature type="domain" description="HTH Mu-type" evidence="1">
    <location>
        <begin position="2"/>
        <end position="69"/>
    </location>
</feature>
<protein>
    <submittedName>
        <fullName evidence="2">Putative DNA-binding transcriptional regulator</fullName>
    </submittedName>
</protein>